<name>A0AAD8ENH7_DIPPU</name>
<sequence>ALEGICSISCHLHVEDFICTSISVLALQQYLDKLLTGMLNSSAMSIRLFYPQMQTTLHTEITSIASPWVV</sequence>
<feature type="non-terminal residue" evidence="1">
    <location>
        <position position="70"/>
    </location>
</feature>
<feature type="non-terminal residue" evidence="1">
    <location>
        <position position="1"/>
    </location>
</feature>
<protein>
    <submittedName>
        <fullName evidence="1">Uncharacterized protein</fullName>
    </submittedName>
</protein>
<gene>
    <name evidence="1" type="ORF">L9F63_012302</name>
</gene>
<evidence type="ECO:0000313" key="1">
    <source>
        <dbReference type="EMBL" id="KAJ9596698.1"/>
    </source>
</evidence>
<keyword evidence="2" id="KW-1185">Reference proteome</keyword>
<comment type="caution">
    <text evidence="1">The sequence shown here is derived from an EMBL/GenBank/DDBJ whole genome shotgun (WGS) entry which is preliminary data.</text>
</comment>
<organism evidence="1 2">
    <name type="scientific">Diploptera punctata</name>
    <name type="common">Pacific beetle cockroach</name>
    <dbReference type="NCBI Taxonomy" id="6984"/>
    <lineage>
        <taxon>Eukaryota</taxon>
        <taxon>Metazoa</taxon>
        <taxon>Ecdysozoa</taxon>
        <taxon>Arthropoda</taxon>
        <taxon>Hexapoda</taxon>
        <taxon>Insecta</taxon>
        <taxon>Pterygota</taxon>
        <taxon>Neoptera</taxon>
        <taxon>Polyneoptera</taxon>
        <taxon>Dictyoptera</taxon>
        <taxon>Blattodea</taxon>
        <taxon>Blaberoidea</taxon>
        <taxon>Blaberidae</taxon>
        <taxon>Diplopterinae</taxon>
        <taxon>Diploptera</taxon>
    </lineage>
</organism>
<dbReference type="EMBL" id="JASPKZ010001974">
    <property type="protein sequence ID" value="KAJ9596698.1"/>
    <property type="molecule type" value="Genomic_DNA"/>
</dbReference>
<reference evidence="1" key="2">
    <citation type="submission" date="2023-05" db="EMBL/GenBank/DDBJ databases">
        <authorList>
            <person name="Fouks B."/>
        </authorList>
    </citation>
    <scope>NUCLEOTIDE SEQUENCE</scope>
    <source>
        <strain evidence="1">Stay&amp;Tobe</strain>
        <tissue evidence="1">Testes</tissue>
    </source>
</reference>
<reference evidence="1" key="1">
    <citation type="journal article" date="2023" name="IScience">
        <title>Live-bearing cockroach genome reveals convergent evolutionary mechanisms linked to viviparity in insects and beyond.</title>
        <authorList>
            <person name="Fouks B."/>
            <person name="Harrison M.C."/>
            <person name="Mikhailova A.A."/>
            <person name="Marchal E."/>
            <person name="English S."/>
            <person name="Carruthers M."/>
            <person name="Jennings E.C."/>
            <person name="Chiamaka E.L."/>
            <person name="Frigard R.A."/>
            <person name="Pippel M."/>
            <person name="Attardo G.M."/>
            <person name="Benoit J.B."/>
            <person name="Bornberg-Bauer E."/>
            <person name="Tobe S.S."/>
        </authorList>
    </citation>
    <scope>NUCLEOTIDE SEQUENCE</scope>
    <source>
        <strain evidence="1">Stay&amp;Tobe</strain>
    </source>
</reference>
<evidence type="ECO:0000313" key="2">
    <source>
        <dbReference type="Proteomes" id="UP001233999"/>
    </source>
</evidence>
<proteinExistence type="predicted"/>
<dbReference type="AlphaFoldDB" id="A0AAD8ENH7"/>
<dbReference type="Proteomes" id="UP001233999">
    <property type="component" value="Unassembled WGS sequence"/>
</dbReference>
<accession>A0AAD8ENH7</accession>